<evidence type="ECO:0000313" key="1">
    <source>
        <dbReference type="EMBL" id="GGA47773.1"/>
    </source>
</evidence>
<sequence length="53" mass="6211">MYGRVVNIMSHGNYSFYDPVEMLKENREHFEKALDDFLAFYPLNRVELPGADA</sequence>
<dbReference type="Proteomes" id="UP000620046">
    <property type="component" value="Unassembled WGS sequence"/>
</dbReference>
<protein>
    <submittedName>
        <fullName evidence="1">Uncharacterized protein</fullName>
    </submittedName>
</protein>
<reference evidence="2" key="1">
    <citation type="journal article" date="2019" name="Int. J. Syst. Evol. Microbiol.">
        <title>The Global Catalogue of Microorganisms (GCM) 10K type strain sequencing project: providing services to taxonomists for standard genome sequencing and annotation.</title>
        <authorList>
            <consortium name="The Broad Institute Genomics Platform"/>
            <consortium name="The Broad Institute Genome Sequencing Center for Infectious Disease"/>
            <person name="Wu L."/>
            <person name="Ma J."/>
        </authorList>
    </citation>
    <scope>NUCLEOTIDE SEQUENCE [LARGE SCALE GENOMIC DNA]</scope>
    <source>
        <strain evidence="2">CGMCC 1.15439</strain>
    </source>
</reference>
<organism evidence="1 2">
    <name type="scientific">Dyella nitratireducens</name>
    <dbReference type="NCBI Taxonomy" id="1849580"/>
    <lineage>
        <taxon>Bacteria</taxon>
        <taxon>Pseudomonadati</taxon>
        <taxon>Pseudomonadota</taxon>
        <taxon>Gammaproteobacteria</taxon>
        <taxon>Lysobacterales</taxon>
        <taxon>Rhodanobacteraceae</taxon>
        <taxon>Dyella</taxon>
    </lineage>
</organism>
<name>A0ABQ1GPD5_9GAMM</name>
<keyword evidence="2" id="KW-1185">Reference proteome</keyword>
<accession>A0ABQ1GPD5</accession>
<dbReference type="EMBL" id="BMJA01000005">
    <property type="protein sequence ID" value="GGA47773.1"/>
    <property type="molecule type" value="Genomic_DNA"/>
</dbReference>
<proteinExistence type="predicted"/>
<evidence type="ECO:0000313" key="2">
    <source>
        <dbReference type="Proteomes" id="UP000620046"/>
    </source>
</evidence>
<comment type="caution">
    <text evidence="1">The sequence shown here is derived from an EMBL/GenBank/DDBJ whole genome shotgun (WGS) entry which is preliminary data.</text>
</comment>
<gene>
    <name evidence="1" type="ORF">GCM10010981_41190</name>
</gene>